<accession>A0A0F9R9M7</accession>
<protein>
    <submittedName>
        <fullName evidence="1">Uncharacterized protein</fullName>
    </submittedName>
</protein>
<sequence>MNCKCPKGYPITEWLPFDDVLVTTGAGPIRKRIDGLFRLHTGECPFYDEFLRVRRRR</sequence>
<comment type="caution">
    <text evidence="1">The sequence shown here is derived from an EMBL/GenBank/DDBJ whole genome shotgun (WGS) entry which is preliminary data.</text>
</comment>
<dbReference type="AlphaFoldDB" id="A0A0F9R9M7"/>
<name>A0A0F9R9M7_9ZZZZ</name>
<gene>
    <name evidence="1" type="ORF">LCGC14_0921100</name>
</gene>
<dbReference type="EMBL" id="LAZR01003111">
    <property type="protein sequence ID" value="KKN21881.1"/>
    <property type="molecule type" value="Genomic_DNA"/>
</dbReference>
<evidence type="ECO:0000313" key="1">
    <source>
        <dbReference type="EMBL" id="KKN21881.1"/>
    </source>
</evidence>
<reference evidence="1" key="1">
    <citation type="journal article" date="2015" name="Nature">
        <title>Complex archaea that bridge the gap between prokaryotes and eukaryotes.</title>
        <authorList>
            <person name="Spang A."/>
            <person name="Saw J.H."/>
            <person name="Jorgensen S.L."/>
            <person name="Zaremba-Niedzwiedzka K."/>
            <person name="Martijn J."/>
            <person name="Lind A.E."/>
            <person name="van Eijk R."/>
            <person name="Schleper C."/>
            <person name="Guy L."/>
            <person name="Ettema T.J."/>
        </authorList>
    </citation>
    <scope>NUCLEOTIDE SEQUENCE</scope>
</reference>
<organism evidence="1">
    <name type="scientific">marine sediment metagenome</name>
    <dbReference type="NCBI Taxonomy" id="412755"/>
    <lineage>
        <taxon>unclassified sequences</taxon>
        <taxon>metagenomes</taxon>
        <taxon>ecological metagenomes</taxon>
    </lineage>
</organism>
<proteinExistence type="predicted"/>